<name>A0ABM7X0M6_9BACT</name>
<feature type="region of interest" description="Disordered" evidence="1">
    <location>
        <begin position="1014"/>
        <end position="1035"/>
    </location>
</feature>
<dbReference type="InterPro" id="IPR001036">
    <property type="entry name" value="Acrflvin-R"/>
</dbReference>
<organism evidence="3 4">
    <name type="scientific">Anaeromyxobacter oryzae</name>
    <dbReference type="NCBI Taxonomy" id="2918170"/>
    <lineage>
        <taxon>Bacteria</taxon>
        <taxon>Pseudomonadati</taxon>
        <taxon>Myxococcota</taxon>
        <taxon>Myxococcia</taxon>
        <taxon>Myxococcales</taxon>
        <taxon>Cystobacterineae</taxon>
        <taxon>Anaeromyxobacteraceae</taxon>
        <taxon>Anaeromyxobacter</taxon>
    </lineage>
</organism>
<keyword evidence="2" id="KW-0812">Transmembrane</keyword>
<keyword evidence="4" id="KW-1185">Reference proteome</keyword>
<protein>
    <recommendedName>
        <fullName evidence="5">Acriflavin resistance protein</fullName>
    </recommendedName>
</protein>
<proteinExistence type="predicted"/>
<accession>A0ABM7X0M6</accession>
<dbReference type="Gene3D" id="1.20.1640.10">
    <property type="entry name" value="Multidrug efflux transporter AcrB transmembrane domain"/>
    <property type="match status" value="2"/>
</dbReference>
<evidence type="ECO:0000256" key="1">
    <source>
        <dbReference type="SAM" id="MobiDB-lite"/>
    </source>
</evidence>
<dbReference type="SUPFAM" id="SSF82714">
    <property type="entry name" value="Multidrug efflux transporter AcrB TolC docking domain, DN and DC subdomains"/>
    <property type="match status" value="2"/>
</dbReference>
<reference evidence="4" key="1">
    <citation type="journal article" date="2022" name="Int. J. Syst. Evol. Microbiol.">
        <title>Anaeromyxobacter oryzae sp. nov., Anaeromyxobacter diazotrophicus sp. nov. and Anaeromyxobacter paludicola sp. nov., isolated from paddy soils.</title>
        <authorList>
            <person name="Itoh H."/>
            <person name="Xu Z."/>
            <person name="Mise K."/>
            <person name="Masuda Y."/>
            <person name="Ushijima N."/>
            <person name="Hayakawa C."/>
            <person name="Shiratori Y."/>
            <person name="Senoo K."/>
        </authorList>
    </citation>
    <scope>NUCLEOTIDE SEQUENCE [LARGE SCALE GENOMIC DNA]</scope>
    <source>
        <strain evidence="4">Red232</strain>
    </source>
</reference>
<evidence type="ECO:0000313" key="3">
    <source>
        <dbReference type="EMBL" id="BDG05353.1"/>
    </source>
</evidence>
<dbReference type="Proteomes" id="UP001162891">
    <property type="component" value="Chromosome"/>
</dbReference>
<evidence type="ECO:0000256" key="2">
    <source>
        <dbReference type="SAM" id="Phobius"/>
    </source>
</evidence>
<sequence>MSPIRTFIQRPIFTSMLLLAVVVFGLFSYPRIGVDQMPDVEFPIVTVTTILPGADPETIEKNVSKPLEEALNTLSGLDTLRSSNYESVSLVVIRFDLGRAVDVAAQDVRDKVQATLSKLPKEIETPVVQKLDLGAMPIVQLAFSGPVPIEELTRLAEDELKPGLQRLQGVGSIDVVGGRKREIGVVVDPVRLRSYGLAATDLSQAIAAQSIAIPGGRTLEPGRERVVKLETEARSVDELRNLVVASPGGKPIRVRDVASVVDGPAEARSGAALNGSSAVGLVIRKQSGANTVAVAEQIKENLAELKKDLPPGSKVEVVSDNSRFIRSSIEGVQHDLLLGAILAVLVVLIFLRDWRATIVAAVALPTSVIGTFAVMHFANFTFNVVTMLALTLSIGLLIDDAIVVIENIVRHLEKGEGPRAAAQTGTTQIALAVLAVTLAVVAVFVPVAFMKGMVGRFFFQFGVTVAVAVAISYFVSMTLTPMFSARVLARHGDHLGGAGRTLERGFLAIERAYRRALHWALDHRGATVAIAVAVLVVTVGLGKFLQFTFMPAQDMSALEVTLELPVGAPLADTERQAAAISAQIEKLPGVVNVFALVGGGVDEAVNKASLTVNLVPIKDRRFKQEELKRWLRANLAAPPGALLTVADKQMMAGAGSRPQAVQFNLRSDDWDALLAAVEKVKAAMQANPGLADVDTTYRSGRPLLSVQVDRDRAAAVGLPAAAVGQTLRAFLGQDAFATYREKGDQFDVKLQLPPEVRADPDAIGALTLRTPKGELVEVRSIARLAPGEGPSQIERQSLKRQVTLLADLKSYSLGEAMAFLEGVTKDLPRTVQHDFEGQGKELANTAREFLMALVLGIILVYMILAAQFESLLDPVTIMLSLPLAVIGAIGALLLVHEYMSMLAMIGMIMLAGLVTKNGILIVEFTNQLREEGRSTRDALLEAGPLRLRPILMTSVAMIAGMIPVAFARGDGAETRTGMAWAIIGGLAASTVLTLVVVPVVYSLLDGLRRRHAGRHEAHAVPAPEQAKPDADRDAA</sequence>
<dbReference type="PANTHER" id="PTHR32063:SF0">
    <property type="entry name" value="SWARMING MOTILITY PROTEIN SWRC"/>
    <property type="match status" value="1"/>
</dbReference>
<dbReference type="RefSeq" id="WP_248354081.1">
    <property type="nucleotide sequence ID" value="NZ_AP025591.1"/>
</dbReference>
<dbReference type="InterPro" id="IPR027463">
    <property type="entry name" value="AcrB_DN_DC_subdom"/>
</dbReference>
<dbReference type="SUPFAM" id="SSF82693">
    <property type="entry name" value="Multidrug efflux transporter AcrB pore domain, PN1, PN2, PC1 and PC2 subdomains"/>
    <property type="match status" value="3"/>
</dbReference>
<dbReference type="Gene3D" id="3.30.70.1430">
    <property type="entry name" value="Multidrug efflux transporter AcrB pore domain"/>
    <property type="match status" value="2"/>
</dbReference>
<dbReference type="Gene3D" id="3.30.70.1320">
    <property type="entry name" value="Multidrug efflux transporter AcrB pore domain like"/>
    <property type="match status" value="1"/>
</dbReference>
<dbReference type="PANTHER" id="PTHR32063">
    <property type="match status" value="1"/>
</dbReference>
<keyword evidence="2" id="KW-0472">Membrane</keyword>
<dbReference type="SUPFAM" id="SSF82866">
    <property type="entry name" value="Multidrug efflux transporter AcrB transmembrane domain"/>
    <property type="match status" value="2"/>
</dbReference>
<gene>
    <name evidence="3" type="ORF">AMOR_43490</name>
</gene>
<feature type="transmembrane region" description="Helical" evidence="2">
    <location>
        <begin position="525"/>
        <end position="545"/>
    </location>
</feature>
<feature type="transmembrane region" description="Helical" evidence="2">
    <location>
        <begin position="849"/>
        <end position="868"/>
    </location>
</feature>
<feature type="transmembrane region" description="Helical" evidence="2">
    <location>
        <begin position="901"/>
        <end position="924"/>
    </location>
</feature>
<feature type="compositionally biased region" description="Basic and acidic residues" evidence="1">
    <location>
        <begin position="1026"/>
        <end position="1035"/>
    </location>
</feature>
<evidence type="ECO:0008006" key="5">
    <source>
        <dbReference type="Google" id="ProtNLM"/>
    </source>
</evidence>
<dbReference type="Gene3D" id="3.30.2090.10">
    <property type="entry name" value="Multidrug efflux transporter AcrB TolC docking domain, DN and DC subdomains"/>
    <property type="match status" value="2"/>
</dbReference>
<feature type="transmembrane region" description="Helical" evidence="2">
    <location>
        <begin position="945"/>
        <end position="966"/>
    </location>
</feature>
<keyword evidence="2" id="KW-1133">Transmembrane helix</keyword>
<dbReference type="PRINTS" id="PR00702">
    <property type="entry name" value="ACRIFLAVINRP"/>
</dbReference>
<dbReference type="Gene3D" id="3.30.70.1440">
    <property type="entry name" value="Multidrug efflux transporter AcrB pore domain"/>
    <property type="match status" value="1"/>
</dbReference>
<dbReference type="EMBL" id="AP025591">
    <property type="protein sequence ID" value="BDG05353.1"/>
    <property type="molecule type" value="Genomic_DNA"/>
</dbReference>
<dbReference type="Pfam" id="PF00873">
    <property type="entry name" value="ACR_tran"/>
    <property type="match status" value="1"/>
</dbReference>
<feature type="transmembrane region" description="Helical" evidence="2">
    <location>
        <begin position="978"/>
        <end position="1004"/>
    </location>
</feature>
<evidence type="ECO:0000313" key="4">
    <source>
        <dbReference type="Proteomes" id="UP001162891"/>
    </source>
</evidence>
<feature type="transmembrane region" description="Helical" evidence="2">
    <location>
        <begin position="457"/>
        <end position="476"/>
    </location>
</feature>
<feature type="transmembrane region" description="Helical" evidence="2">
    <location>
        <begin position="875"/>
        <end position="895"/>
    </location>
</feature>
<feature type="transmembrane region" description="Helical" evidence="2">
    <location>
        <begin position="358"/>
        <end position="378"/>
    </location>
</feature>
<feature type="transmembrane region" description="Helical" evidence="2">
    <location>
        <begin position="429"/>
        <end position="451"/>
    </location>
</feature>
<feature type="transmembrane region" description="Helical" evidence="2">
    <location>
        <begin position="12"/>
        <end position="29"/>
    </location>
</feature>
<feature type="transmembrane region" description="Helical" evidence="2">
    <location>
        <begin position="332"/>
        <end position="351"/>
    </location>
</feature>